<reference evidence="1 2" key="1">
    <citation type="submission" date="2021-06" db="EMBL/GenBank/DDBJ databases">
        <title>Caerostris extrusa draft genome.</title>
        <authorList>
            <person name="Kono N."/>
            <person name="Arakawa K."/>
        </authorList>
    </citation>
    <scope>NUCLEOTIDE SEQUENCE [LARGE SCALE GENOMIC DNA]</scope>
</reference>
<sequence length="79" mass="9830">MERREWKEKRFEKKGWEEKKKFERRKARWRFRARRNRFETEPLKQPQSGLKWIRLSEGGDGLSLVRVEGGKPSRYLPRR</sequence>
<dbReference type="AlphaFoldDB" id="A0AAV4V7N1"/>
<name>A0AAV4V7N1_CAEEX</name>
<proteinExistence type="predicted"/>
<evidence type="ECO:0000313" key="1">
    <source>
        <dbReference type="EMBL" id="GIY66101.1"/>
    </source>
</evidence>
<dbReference type="EMBL" id="BPLR01014075">
    <property type="protein sequence ID" value="GIY66101.1"/>
    <property type="molecule type" value="Genomic_DNA"/>
</dbReference>
<protein>
    <submittedName>
        <fullName evidence="1">Uncharacterized protein</fullName>
    </submittedName>
</protein>
<accession>A0AAV4V7N1</accession>
<organism evidence="1 2">
    <name type="scientific">Caerostris extrusa</name>
    <name type="common">Bark spider</name>
    <name type="synonym">Caerostris bankana</name>
    <dbReference type="NCBI Taxonomy" id="172846"/>
    <lineage>
        <taxon>Eukaryota</taxon>
        <taxon>Metazoa</taxon>
        <taxon>Ecdysozoa</taxon>
        <taxon>Arthropoda</taxon>
        <taxon>Chelicerata</taxon>
        <taxon>Arachnida</taxon>
        <taxon>Araneae</taxon>
        <taxon>Araneomorphae</taxon>
        <taxon>Entelegynae</taxon>
        <taxon>Araneoidea</taxon>
        <taxon>Araneidae</taxon>
        <taxon>Caerostris</taxon>
    </lineage>
</organism>
<dbReference type="Proteomes" id="UP001054945">
    <property type="component" value="Unassembled WGS sequence"/>
</dbReference>
<keyword evidence="2" id="KW-1185">Reference proteome</keyword>
<comment type="caution">
    <text evidence="1">The sequence shown here is derived from an EMBL/GenBank/DDBJ whole genome shotgun (WGS) entry which is preliminary data.</text>
</comment>
<gene>
    <name evidence="1" type="ORF">CEXT_298951</name>
</gene>
<evidence type="ECO:0000313" key="2">
    <source>
        <dbReference type="Proteomes" id="UP001054945"/>
    </source>
</evidence>